<reference evidence="9 10" key="1">
    <citation type="submission" date="2019-11" db="EMBL/GenBank/DDBJ databases">
        <authorList>
            <person name="Jiang L.-Q."/>
        </authorList>
    </citation>
    <scope>NUCLEOTIDE SEQUENCE [LARGE SCALE GENOMIC DNA]</scope>
    <source>
        <strain evidence="9 10">YIM 132087</strain>
    </source>
</reference>
<keyword evidence="3 6" id="KW-0731">Sigma factor</keyword>
<dbReference type="EMBL" id="WLYK01000008">
    <property type="protein sequence ID" value="MTD15859.1"/>
    <property type="molecule type" value="Genomic_DNA"/>
</dbReference>
<keyword evidence="5 6" id="KW-0804">Transcription</keyword>
<keyword evidence="2 6" id="KW-0805">Transcription regulation</keyword>
<name>A0A7K1FR68_9ACTN</name>
<evidence type="ECO:0000256" key="6">
    <source>
        <dbReference type="RuleBase" id="RU000716"/>
    </source>
</evidence>
<keyword evidence="4 6" id="KW-0238">DNA-binding</keyword>
<dbReference type="GO" id="GO:0006352">
    <property type="term" value="P:DNA-templated transcription initiation"/>
    <property type="evidence" value="ECO:0007669"/>
    <property type="project" value="InterPro"/>
</dbReference>
<evidence type="ECO:0000256" key="1">
    <source>
        <dbReference type="ARBA" id="ARBA00010641"/>
    </source>
</evidence>
<evidence type="ECO:0000259" key="7">
    <source>
        <dbReference type="Pfam" id="PF04542"/>
    </source>
</evidence>
<dbReference type="InterPro" id="IPR000838">
    <property type="entry name" value="RNA_pol_sigma70_ECF_CS"/>
</dbReference>
<protein>
    <recommendedName>
        <fullName evidence="6">RNA polymerase sigma factor</fullName>
    </recommendedName>
</protein>
<evidence type="ECO:0000259" key="8">
    <source>
        <dbReference type="Pfam" id="PF08281"/>
    </source>
</evidence>
<dbReference type="PROSITE" id="PS01063">
    <property type="entry name" value="SIGMA70_ECF"/>
    <property type="match status" value="1"/>
</dbReference>
<proteinExistence type="inferred from homology"/>
<accession>A0A7K1FR68</accession>
<sequence length="168" mass="18466">MHLVSAQGVAVDTGPFEDPAFAAWVRPHLAVLSGLAVREVGPADAEDLVQETLLRAWQRRSSYRATRGSERTFLVMILLDKARRARTRAHRDPDQPLVHTGPVDADGVDLERAIAALPDRQRQVVTLHYLADLPVQDVARLLGISPGSVKSSLFDARAALRPLLEEQP</sequence>
<keyword evidence="10" id="KW-1185">Reference proteome</keyword>
<dbReference type="Proteomes" id="UP000460221">
    <property type="component" value="Unassembled WGS sequence"/>
</dbReference>
<dbReference type="CDD" id="cd06171">
    <property type="entry name" value="Sigma70_r4"/>
    <property type="match status" value="1"/>
</dbReference>
<organism evidence="9 10">
    <name type="scientific">Nakamurella alba</name>
    <dbReference type="NCBI Taxonomy" id="2665158"/>
    <lineage>
        <taxon>Bacteria</taxon>
        <taxon>Bacillati</taxon>
        <taxon>Actinomycetota</taxon>
        <taxon>Actinomycetes</taxon>
        <taxon>Nakamurellales</taxon>
        <taxon>Nakamurellaceae</taxon>
        <taxon>Nakamurella</taxon>
    </lineage>
</organism>
<evidence type="ECO:0000313" key="9">
    <source>
        <dbReference type="EMBL" id="MTD15859.1"/>
    </source>
</evidence>
<dbReference type="AlphaFoldDB" id="A0A7K1FR68"/>
<dbReference type="InterPro" id="IPR036388">
    <property type="entry name" value="WH-like_DNA-bd_sf"/>
</dbReference>
<dbReference type="InterPro" id="IPR039425">
    <property type="entry name" value="RNA_pol_sigma-70-like"/>
</dbReference>
<feature type="domain" description="RNA polymerase sigma-70 region 2" evidence="7">
    <location>
        <begin position="25"/>
        <end position="91"/>
    </location>
</feature>
<dbReference type="Pfam" id="PF04542">
    <property type="entry name" value="Sigma70_r2"/>
    <property type="match status" value="1"/>
</dbReference>
<dbReference type="InterPro" id="IPR014284">
    <property type="entry name" value="RNA_pol_sigma-70_dom"/>
</dbReference>
<dbReference type="PANTHER" id="PTHR43133:SF8">
    <property type="entry name" value="RNA POLYMERASE SIGMA FACTOR HI_1459-RELATED"/>
    <property type="match status" value="1"/>
</dbReference>
<gene>
    <name evidence="9" type="ORF">GIS00_18140</name>
</gene>
<evidence type="ECO:0000256" key="3">
    <source>
        <dbReference type="ARBA" id="ARBA00023082"/>
    </source>
</evidence>
<evidence type="ECO:0000256" key="2">
    <source>
        <dbReference type="ARBA" id="ARBA00023015"/>
    </source>
</evidence>
<comment type="caution">
    <text evidence="9">The sequence shown here is derived from an EMBL/GenBank/DDBJ whole genome shotgun (WGS) entry which is preliminary data.</text>
</comment>
<dbReference type="GO" id="GO:0016987">
    <property type="term" value="F:sigma factor activity"/>
    <property type="evidence" value="ECO:0007669"/>
    <property type="project" value="UniProtKB-KW"/>
</dbReference>
<evidence type="ECO:0000313" key="10">
    <source>
        <dbReference type="Proteomes" id="UP000460221"/>
    </source>
</evidence>
<dbReference type="GO" id="GO:0003677">
    <property type="term" value="F:DNA binding"/>
    <property type="evidence" value="ECO:0007669"/>
    <property type="project" value="UniProtKB-KW"/>
</dbReference>
<dbReference type="InterPro" id="IPR007627">
    <property type="entry name" value="RNA_pol_sigma70_r2"/>
</dbReference>
<feature type="domain" description="RNA polymerase sigma factor 70 region 4 type 2" evidence="8">
    <location>
        <begin position="109"/>
        <end position="160"/>
    </location>
</feature>
<dbReference type="SUPFAM" id="SSF88659">
    <property type="entry name" value="Sigma3 and sigma4 domains of RNA polymerase sigma factors"/>
    <property type="match status" value="1"/>
</dbReference>
<comment type="similarity">
    <text evidence="1 6">Belongs to the sigma-70 factor family. ECF subfamily.</text>
</comment>
<dbReference type="InterPro" id="IPR013324">
    <property type="entry name" value="RNA_pol_sigma_r3/r4-like"/>
</dbReference>
<dbReference type="SUPFAM" id="SSF88946">
    <property type="entry name" value="Sigma2 domain of RNA polymerase sigma factors"/>
    <property type="match status" value="1"/>
</dbReference>
<dbReference type="Pfam" id="PF08281">
    <property type="entry name" value="Sigma70_r4_2"/>
    <property type="match status" value="1"/>
</dbReference>
<dbReference type="NCBIfam" id="TIGR02937">
    <property type="entry name" value="sigma70-ECF"/>
    <property type="match status" value="1"/>
</dbReference>
<dbReference type="PANTHER" id="PTHR43133">
    <property type="entry name" value="RNA POLYMERASE ECF-TYPE SIGMA FACTO"/>
    <property type="match status" value="1"/>
</dbReference>
<evidence type="ECO:0000256" key="4">
    <source>
        <dbReference type="ARBA" id="ARBA00023125"/>
    </source>
</evidence>
<dbReference type="GO" id="GO:0006950">
    <property type="term" value="P:response to stress"/>
    <property type="evidence" value="ECO:0007669"/>
    <property type="project" value="UniProtKB-ARBA"/>
</dbReference>
<dbReference type="InterPro" id="IPR013249">
    <property type="entry name" value="RNA_pol_sigma70_r4_t2"/>
</dbReference>
<dbReference type="InterPro" id="IPR013325">
    <property type="entry name" value="RNA_pol_sigma_r2"/>
</dbReference>
<dbReference type="Gene3D" id="1.10.1740.10">
    <property type="match status" value="1"/>
</dbReference>
<dbReference type="Gene3D" id="1.10.10.10">
    <property type="entry name" value="Winged helix-like DNA-binding domain superfamily/Winged helix DNA-binding domain"/>
    <property type="match status" value="1"/>
</dbReference>
<evidence type="ECO:0000256" key="5">
    <source>
        <dbReference type="ARBA" id="ARBA00023163"/>
    </source>
</evidence>